<sequence length="105" mass="11555">MLFSRFSLSHLPLPLRKEPDDLGNAIQLSTLRGRGVLMEIDQRSGKTGNPVSASQVTVFFILKDEWDEEVSILDNALQHTAGVASLLCENGDFGDSFEIYFPAIG</sequence>
<dbReference type="EMBL" id="CP068158">
    <property type="protein sequence ID" value="QQU78050.1"/>
    <property type="molecule type" value="Genomic_DNA"/>
</dbReference>
<dbReference type="GeneID" id="72411526"/>
<gene>
    <name evidence="1" type="ORF">I6I72_05960</name>
</gene>
<organism evidence="1 2">
    <name type="scientific">Corynebacterium striatum</name>
    <dbReference type="NCBI Taxonomy" id="43770"/>
    <lineage>
        <taxon>Bacteria</taxon>
        <taxon>Bacillati</taxon>
        <taxon>Actinomycetota</taxon>
        <taxon>Actinomycetes</taxon>
        <taxon>Mycobacteriales</taxon>
        <taxon>Corynebacteriaceae</taxon>
        <taxon>Corynebacterium</taxon>
    </lineage>
</organism>
<protein>
    <submittedName>
        <fullName evidence="1">Uncharacterized protein</fullName>
    </submittedName>
</protein>
<dbReference type="Proteomes" id="UP000595757">
    <property type="component" value="Chromosome"/>
</dbReference>
<reference evidence="1 2" key="1">
    <citation type="submission" date="2021-01" db="EMBL/GenBank/DDBJ databases">
        <title>FDA dAtabase for Regulatory Grade micrObial Sequences (FDA-ARGOS): Supporting development and validation of Infectious Disease Dx tests.</title>
        <authorList>
            <person name="Sproer C."/>
            <person name="Gronow S."/>
            <person name="Severitt S."/>
            <person name="Schroder I."/>
            <person name="Tallon L."/>
            <person name="Sadzewicz L."/>
            <person name="Zhao X."/>
            <person name="Boylan J."/>
            <person name="Ott S."/>
            <person name="Bowen H."/>
            <person name="Vavikolanu K."/>
            <person name="Mehta A."/>
            <person name="Aluvathingal J."/>
            <person name="Nadendla S."/>
            <person name="Lowell S."/>
            <person name="Myers T."/>
            <person name="Yan Y."/>
            <person name="Sichtig H."/>
        </authorList>
    </citation>
    <scope>NUCLEOTIDE SEQUENCE [LARGE SCALE GENOMIC DNA]</scope>
    <source>
        <strain evidence="1 2">FDAARGOS_1115</strain>
    </source>
</reference>
<evidence type="ECO:0000313" key="2">
    <source>
        <dbReference type="Proteomes" id="UP000595757"/>
    </source>
</evidence>
<dbReference type="RefSeq" id="WP_152908297.1">
    <property type="nucleotide sequence ID" value="NZ_CP021252.1"/>
</dbReference>
<evidence type="ECO:0000313" key="1">
    <source>
        <dbReference type="EMBL" id="QQU78050.1"/>
    </source>
</evidence>
<proteinExistence type="predicted"/>
<keyword evidence="2" id="KW-1185">Reference proteome</keyword>
<accession>A0ABX7DJQ9</accession>
<name>A0ABX7DJQ9_CORST</name>